<feature type="domain" description="NlpC/P60" evidence="11">
    <location>
        <begin position="24"/>
        <end position="148"/>
    </location>
</feature>
<evidence type="ECO:0000259" key="10">
    <source>
        <dbReference type="PROSITE" id="PS51782"/>
    </source>
</evidence>
<keyword evidence="5" id="KW-0378">Hydrolase</keyword>
<dbReference type="SUPFAM" id="SSF54001">
    <property type="entry name" value="Cysteine proteinases"/>
    <property type="match status" value="1"/>
</dbReference>
<dbReference type="Pfam" id="PF00877">
    <property type="entry name" value="NLPC_P60"/>
    <property type="match status" value="1"/>
</dbReference>
<dbReference type="PROSITE" id="PS51935">
    <property type="entry name" value="NLPC_P60"/>
    <property type="match status" value="1"/>
</dbReference>
<keyword evidence="13" id="KW-1185">Reference proteome</keyword>
<evidence type="ECO:0000256" key="8">
    <source>
        <dbReference type="SAM" id="MobiDB-lite"/>
    </source>
</evidence>
<feature type="compositionally biased region" description="Polar residues" evidence="8">
    <location>
        <begin position="285"/>
        <end position="295"/>
    </location>
</feature>
<name>A0ABV9GML1_9BACL</name>
<dbReference type="Gene3D" id="3.90.1720.10">
    <property type="entry name" value="endopeptidase domain like (from Nostoc punctiforme)"/>
    <property type="match status" value="1"/>
</dbReference>
<dbReference type="Proteomes" id="UP001596022">
    <property type="component" value="Unassembled WGS sequence"/>
</dbReference>
<evidence type="ECO:0000256" key="2">
    <source>
        <dbReference type="ARBA" id="ARBA00022670"/>
    </source>
</evidence>
<protein>
    <submittedName>
        <fullName evidence="12">LysM peptidoglycan-binding domain-containing protein</fullName>
    </submittedName>
</protein>
<dbReference type="InterPro" id="IPR018392">
    <property type="entry name" value="LysM"/>
</dbReference>
<sequence>MKKKMIPFAVAGSIIFAANGAALAASGDDVLQFGSQYLGKPYTYGAAIGDTSRFDCSSFTATVFQHYGITLPRVSYAQATVGTSVERNALQKGDLVFFDVDHDGVIDHVGIYAGNNKMISALVSSGIAYSDITSSYWAPTYVTARRVLDNASTQPGTGTSTGSTSGKVYTVQSGDSLWLISVKYNVSIADLKSWNHLTSDMIYPGQQLTVSGTKATAPQGGSGSATKNGNTGGTSNSSTVSTYTVKSGDTLWDIAVKYHLTVAKLKEMNQLKSDVIYPGQKLRVGQNSASQTQGDGSAKKNPKGESGQSSTTKQDVYIVKPNDSLWGIATSHKMTVSALKQLNHLNSDIIYPGDKLILNANTSNVNKVDKPKEPVKYPTPKYTVKKGDTLWDIALLYDTTVKKLMKANNLPTSVIFPGQVLTITR</sequence>
<evidence type="ECO:0000256" key="1">
    <source>
        <dbReference type="ARBA" id="ARBA00007074"/>
    </source>
</evidence>
<evidence type="ECO:0000313" key="12">
    <source>
        <dbReference type="EMBL" id="MFC4618432.1"/>
    </source>
</evidence>
<accession>A0ABV9GML1</accession>
<keyword evidence="3 9" id="KW-0732">Signal</keyword>
<keyword evidence="2" id="KW-0645">Protease</keyword>
<keyword evidence="4" id="KW-0677">Repeat</keyword>
<comment type="similarity">
    <text evidence="1">Belongs to the peptidase C40 family.</text>
</comment>
<evidence type="ECO:0000256" key="9">
    <source>
        <dbReference type="SAM" id="SignalP"/>
    </source>
</evidence>
<dbReference type="InterPro" id="IPR036779">
    <property type="entry name" value="LysM_dom_sf"/>
</dbReference>
<dbReference type="Pfam" id="PF01476">
    <property type="entry name" value="LysM"/>
    <property type="match status" value="4"/>
</dbReference>
<dbReference type="InterPro" id="IPR038765">
    <property type="entry name" value="Papain-like_cys_pep_sf"/>
</dbReference>
<dbReference type="RefSeq" id="WP_376845420.1">
    <property type="nucleotide sequence ID" value="NZ_JBHSFW010000001.1"/>
</dbReference>
<dbReference type="PROSITE" id="PS51782">
    <property type="entry name" value="LYSM"/>
    <property type="match status" value="4"/>
</dbReference>
<keyword evidence="7" id="KW-0961">Cell wall biogenesis/degradation</keyword>
<feature type="chain" id="PRO_5046556575" evidence="9">
    <location>
        <begin position="25"/>
        <end position="425"/>
    </location>
</feature>
<proteinExistence type="inferred from homology"/>
<feature type="domain" description="LysM" evidence="10">
    <location>
        <begin position="380"/>
        <end position="423"/>
    </location>
</feature>
<dbReference type="Gene3D" id="3.10.350.10">
    <property type="entry name" value="LysM domain"/>
    <property type="match status" value="4"/>
</dbReference>
<feature type="region of interest" description="Disordered" evidence="8">
    <location>
        <begin position="212"/>
        <end position="239"/>
    </location>
</feature>
<dbReference type="PANTHER" id="PTHR33734">
    <property type="entry name" value="LYSM DOMAIN-CONTAINING GPI-ANCHORED PROTEIN 2"/>
    <property type="match status" value="1"/>
</dbReference>
<evidence type="ECO:0000256" key="3">
    <source>
        <dbReference type="ARBA" id="ARBA00022729"/>
    </source>
</evidence>
<feature type="domain" description="LysM" evidence="10">
    <location>
        <begin position="241"/>
        <end position="284"/>
    </location>
</feature>
<feature type="compositionally biased region" description="Low complexity" evidence="8">
    <location>
        <begin position="224"/>
        <end position="239"/>
    </location>
</feature>
<organism evidence="12 13">
    <name type="scientific">Camelliibacillus cellulosilyticus</name>
    <dbReference type="NCBI Taxonomy" id="2174486"/>
    <lineage>
        <taxon>Bacteria</taxon>
        <taxon>Bacillati</taxon>
        <taxon>Bacillota</taxon>
        <taxon>Bacilli</taxon>
        <taxon>Bacillales</taxon>
        <taxon>Sporolactobacillaceae</taxon>
        <taxon>Camelliibacillus</taxon>
    </lineage>
</organism>
<evidence type="ECO:0000256" key="5">
    <source>
        <dbReference type="ARBA" id="ARBA00022801"/>
    </source>
</evidence>
<gene>
    <name evidence="12" type="ORF">ACFO4N_06760</name>
</gene>
<feature type="region of interest" description="Disordered" evidence="8">
    <location>
        <begin position="282"/>
        <end position="314"/>
    </location>
</feature>
<dbReference type="CDD" id="cd00118">
    <property type="entry name" value="LysM"/>
    <property type="match status" value="4"/>
</dbReference>
<dbReference type="EMBL" id="JBHSFW010000001">
    <property type="protein sequence ID" value="MFC4618432.1"/>
    <property type="molecule type" value="Genomic_DNA"/>
</dbReference>
<evidence type="ECO:0000256" key="6">
    <source>
        <dbReference type="ARBA" id="ARBA00022807"/>
    </source>
</evidence>
<dbReference type="PANTHER" id="PTHR33734:SF22">
    <property type="entry name" value="MEMBRANE-BOUND LYTIC MUREIN TRANSGLYCOSYLASE D"/>
    <property type="match status" value="1"/>
</dbReference>
<comment type="caution">
    <text evidence="12">The sequence shown here is derived from an EMBL/GenBank/DDBJ whole genome shotgun (WGS) entry which is preliminary data.</text>
</comment>
<evidence type="ECO:0000259" key="11">
    <source>
        <dbReference type="PROSITE" id="PS51935"/>
    </source>
</evidence>
<dbReference type="InterPro" id="IPR000064">
    <property type="entry name" value="NLP_P60_dom"/>
</dbReference>
<evidence type="ECO:0000313" key="13">
    <source>
        <dbReference type="Proteomes" id="UP001596022"/>
    </source>
</evidence>
<evidence type="ECO:0000256" key="4">
    <source>
        <dbReference type="ARBA" id="ARBA00022737"/>
    </source>
</evidence>
<evidence type="ECO:0000256" key="7">
    <source>
        <dbReference type="ARBA" id="ARBA00023316"/>
    </source>
</evidence>
<feature type="domain" description="LysM" evidence="10">
    <location>
        <begin position="167"/>
        <end position="210"/>
    </location>
</feature>
<reference evidence="13" key="1">
    <citation type="journal article" date="2019" name="Int. J. Syst. Evol. Microbiol.">
        <title>The Global Catalogue of Microorganisms (GCM) 10K type strain sequencing project: providing services to taxonomists for standard genome sequencing and annotation.</title>
        <authorList>
            <consortium name="The Broad Institute Genomics Platform"/>
            <consortium name="The Broad Institute Genome Sequencing Center for Infectious Disease"/>
            <person name="Wu L."/>
            <person name="Ma J."/>
        </authorList>
    </citation>
    <scope>NUCLEOTIDE SEQUENCE [LARGE SCALE GENOMIC DNA]</scope>
    <source>
        <strain evidence="13">CGMCC 1.16306</strain>
    </source>
</reference>
<feature type="domain" description="LysM" evidence="10">
    <location>
        <begin position="315"/>
        <end position="358"/>
    </location>
</feature>
<dbReference type="SUPFAM" id="SSF54106">
    <property type="entry name" value="LysM domain"/>
    <property type="match status" value="4"/>
</dbReference>
<keyword evidence="6" id="KW-0788">Thiol protease</keyword>
<dbReference type="SMART" id="SM00257">
    <property type="entry name" value="LysM"/>
    <property type="match status" value="4"/>
</dbReference>
<feature type="signal peptide" evidence="9">
    <location>
        <begin position="1"/>
        <end position="24"/>
    </location>
</feature>